<evidence type="ECO:0000313" key="2">
    <source>
        <dbReference type="EMBL" id="KAL0916020.1"/>
    </source>
</evidence>
<accession>A0ABD0UTS8</accession>
<gene>
    <name evidence="2" type="ORF">M5K25_013499</name>
</gene>
<comment type="caution">
    <text evidence="2">The sequence shown here is derived from an EMBL/GenBank/DDBJ whole genome shotgun (WGS) entry which is preliminary data.</text>
</comment>
<feature type="compositionally biased region" description="Basic and acidic residues" evidence="1">
    <location>
        <begin position="119"/>
        <end position="141"/>
    </location>
</feature>
<dbReference type="Proteomes" id="UP001552299">
    <property type="component" value="Unassembled WGS sequence"/>
</dbReference>
<feature type="compositionally biased region" description="Basic and acidic residues" evidence="1">
    <location>
        <begin position="181"/>
        <end position="190"/>
    </location>
</feature>
<keyword evidence="3" id="KW-1185">Reference proteome</keyword>
<evidence type="ECO:0000313" key="3">
    <source>
        <dbReference type="Proteomes" id="UP001552299"/>
    </source>
</evidence>
<dbReference type="AlphaFoldDB" id="A0ABD0UTS8"/>
<feature type="region of interest" description="Disordered" evidence="1">
    <location>
        <begin position="119"/>
        <end position="191"/>
    </location>
</feature>
<name>A0ABD0UTS8_DENTH</name>
<protein>
    <submittedName>
        <fullName evidence="2">Uncharacterized protein</fullName>
    </submittedName>
</protein>
<reference evidence="2 3" key="1">
    <citation type="journal article" date="2024" name="Plant Biotechnol. J.">
        <title>Dendrobium thyrsiflorum genome and its molecular insights into genes involved in important horticultural traits.</title>
        <authorList>
            <person name="Chen B."/>
            <person name="Wang J.Y."/>
            <person name="Zheng P.J."/>
            <person name="Li K.L."/>
            <person name="Liang Y.M."/>
            <person name="Chen X.F."/>
            <person name="Zhang C."/>
            <person name="Zhao X."/>
            <person name="He X."/>
            <person name="Zhang G.Q."/>
            <person name="Liu Z.J."/>
            <person name="Xu Q."/>
        </authorList>
    </citation>
    <scope>NUCLEOTIDE SEQUENCE [LARGE SCALE GENOMIC DNA]</scope>
    <source>
        <strain evidence="2">GZMU011</strain>
    </source>
</reference>
<sequence>MYYSSIGTLYYVELFAIDSPMEEQMRLYIRLAMEDSGFHLRTSMDNNMYNLINVTRFPSFDTSARMRKLSIKDFVLFSQKIWCRRENLSFPNPRSIRGTLGKAHIAIKGGKGLRLAHAREKEGSVHRRVGSRERGRAERGCRSVSAGNREQRGATGSAGELGWEAGSASAGNREQGGEATEAAREKKDTDEVTLAGRRKSFLRAMYQDRNRTASGHEPNSQRICMQLCSSLGDAFSKRY</sequence>
<evidence type="ECO:0000256" key="1">
    <source>
        <dbReference type="SAM" id="MobiDB-lite"/>
    </source>
</evidence>
<proteinExistence type="predicted"/>
<organism evidence="2 3">
    <name type="scientific">Dendrobium thyrsiflorum</name>
    <name type="common">Pinecone-like raceme dendrobium</name>
    <name type="synonym">Orchid</name>
    <dbReference type="NCBI Taxonomy" id="117978"/>
    <lineage>
        <taxon>Eukaryota</taxon>
        <taxon>Viridiplantae</taxon>
        <taxon>Streptophyta</taxon>
        <taxon>Embryophyta</taxon>
        <taxon>Tracheophyta</taxon>
        <taxon>Spermatophyta</taxon>
        <taxon>Magnoliopsida</taxon>
        <taxon>Liliopsida</taxon>
        <taxon>Asparagales</taxon>
        <taxon>Orchidaceae</taxon>
        <taxon>Epidendroideae</taxon>
        <taxon>Malaxideae</taxon>
        <taxon>Dendrobiinae</taxon>
        <taxon>Dendrobium</taxon>
    </lineage>
</organism>
<dbReference type="EMBL" id="JANQDX010000011">
    <property type="protein sequence ID" value="KAL0916020.1"/>
    <property type="molecule type" value="Genomic_DNA"/>
</dbReference>